<feature type="domain" description="Transposase IS66 C-terminal" evidence="1">
    <location>
        <begin position="27"/>
        <end position="69"/>
    </location>
</feature>
<reference evidence="2" key="1">
    <citation type="submission" date="2019-08" db="EMBL/GenBank/DDBJ databases">
        <authorList>
            <person name="Kucharzyk K."/>
            <person name="Murdoch R.W."/>
            <person name="Higgins S."/>
            <person name="Loffler F."/>
        </authorList>
    </citation>
    <scope>NUCLEOTIDE SEQUENCE</scope>
</reference>
<accession>A0A645B1R9</accession>
<comment type="caution">
    <text evidence="2">The sequence shown here is derived from an EMBL/GenBank/DDBJ whole genome shotgun (WGS) entry which is preliminary data.</text>
</comment>
<evidence type="ECO:0000259" key="1">
    <source>
        <dbReference type="Pfam" id="PF13817"/>
    </source>
</evidence>
<organism evidence="2">
    <name type="scientific">bioreactor metagenome</name>
    <dbReference type="NCBI Taxonomy" id="1076179"/>
    <lineage>
        <taxon>unclassified sequences</taxon>
        <taxon>metagenomes</taxon>
        <taxon>ecological metagenomes</taxon>
    </lineage>
</organism>
<sequence>MLPTSSCACWVNHGFDDGADAFCLLYSLIETAKKQGLNPRNYLAYLFMQAASYDNLELTGEQLEPLMPWNVKPETLQIVTEEISMLPQAMRGL</sequence>
<protein>
    <recommendedName>
        <fullName evidence="1">Transposase IS66 C-terminal domain-containing protein</fullName>
    </recommendedName>
</protein>
<dbReference type="AlphaFoldDB" id="A0A645B1R9"/>
<name>A0A645B1R9_9ZZZZ</name>
<dbReference type="EMBL" id="VSSQ01017067">
    <property type="protein sequence ID" value="MPM58998.1"/>
    <property type="molecule type" value="Genomic_DNA"/>
</dbReference>
<proteinExistence type="predicted"/>
<dbReference type="InterPro" id="IPR039552">
    <property type="entry name" value="IS66_C"/>
</dbReference>
<gene>
    <name evidence="2" type="ORF">SDC9_105835</name>
</gene>
<evidence type="ECO:0000313" key="2">
    <source>
        <dbReference type="EMBL" id="MPM58998.1"/>
    </source>
</evidence>
<dbReference type="Pfam" id="PF13817">
    <property type="entry name" value="DDE_Tnp_IS66_C"/>
    <property type="match status" value="1"/>
</dbReference>